<evidence type="ECO:0000259" key="13">
    <source>
        <dbReference type="PROSITE" id="PS50885"/>
    </source>
</evidence>
<dbReference type="GO" id="GO:0000155">
    <property type="term" value="F:phosphorelay sensor kinase activity"/>
    <property type="evidence" value="ECO:0007669"/>
    <property type="project" value="InterPro"/>
</dbReference>
<dbReference type="InterPro" id="IPR036097">
    <property type="entry name" value="HisK_dim/P_sf"/>
</dbReference>
<keyword evidence="8 11" id="KW-1133">Transmembrane helix</keyword>
<accession>A0AAP5I7S5</accession>
<evidence type="ECO:0000256" key="10">
    <source>
        <dbReference type="ARBA" id="ARBA00023136"/>
    </source>
</evidence>
<dbReference type="SUPFAM" id="SSF55874">
    <property type="entry name" value="ATPase domain of HSP90 chaperone/DNA topoisomerase II/histidine kinase"/>
    <property type="match status" value="1"/>
</dbReference>
<sequence length="480" mass="54136">MIKKKRLPAWGRIFFSVRTRILAWYIVLMILSTLVSSMAIRQVLLVRIQEEVEKSVVHEVEELRRLTKETKRSKGLSPRNGIATTFNIFLAHNIPHDDTFFITLLNEQFYQSSPQVLPAPLRPDSELVKYWSRLTKPETGKKVTPTDTFFYVAEPVINGNNRGVFVAAYSINGEYKEANRVVIVMLEVTILVLAIASLLAWLVAGRILAPLHSLTETAHSINESDLIRRTPEQGVDEIAELTITFNRMLDRLQTAFTNQREFINDAGHELRTPITIIRGHLELLGDDPQERRETIELVTDELDRMSRFVDDLLLLAKAEQPDFLTLETVDIGLLTEELYTKAKALAPRDWRLDNKGSGRIVADRHRLTQAIMNLAQNATQHTVDGNVIALGSDLKNSNAYFWVQDTGEGITLVDQQRIFERFARGHASRRRSEGAGLGLSIVQAIALAHGGWVELKSQPGEGSTFTIVIPFDPPQEVVSD</sequence>
<comment type="catalytic activity">
    <reaction evidence="1">
        <text>ATP + protein L-histidine = ADP + protein N-phospho-L-histidine.</text>
        <dbReference type="EC" id="2.7.13.3"/>
    </reaction>
</comment>
<feature type="domain" description="HAMP" evidence="13">
    <location>
        <begin position="205"/>
        <end position="257"/>
    </location>
</feature>
<reference evidence="15" key="1">
    <citation type="journal article" date="2021" name="Science">
        <title>Hunting the eagle killer: A cyanobacterial neurotoxin causes vacuolar myelinopathy.</title>
        <authorList>
            <person name="Breinlinger S."/>
            <person name="Phillips T.J."/>
            <person name="Haram B.N."/>
            <person name="Mares J."/>
            <person name="Martinez Yerena J.A."/>
            <person name="Hrouzek P."/>
            <person name="Sobotka R."/>
            <person name="Henderson W.M."/>
            <person name="Schmieder P."/>
            <person name="Williams S.M."/>
            <person name="Lauderdale J.D."/>
            <person name="Wilde H.D."/>
            <person name="Gerrin W."/>
            <person name="Kust A."/>
            <person name="Washington J.W."/>
            <person name="Wagner C."/>
            <person name="Geier B."/>
            <person name="Liebeke M."/>
            <person name="Enke H."/>
            <person name="Niedermeyer T.H.J."/>
            <person name="Wilde S.B."/>
        </authorList>
    </citation>
    <scope>NUCLEOTIDE SEQUENCE [LARGE SCALE GENOMIC DNA]</scope>
    <source>
        <strain evidence="15">Thurmond2011</strain>
    </source>
</reference>
<dbReference type="PROSITE" id="PS50885">
    <property type="entry name" value="HAMP"/>
    <property type="match status" value="1"/>
</dbReference>
<name>A0AAP5I7S5_9CYAN</name>
<dbReference type="EC" id="2.7.13.3" evidence="3"/>
<evidence type="ECO:0000313" key="14">
    <source>
        <dbReference type="EMBL" id="MDR9895329.1"/>
    </source>
</evidence>
<dbReference type="Gene3D" id="6.10.340.10">
    <property type="match status" value="1"/>
</dbReference>
<feature type="transmembrane region" description="Helical" evidence="11">
    <location>
        <begin position="21"/>
        <end position="40"/>
    </location>
</feature>
<dbReference type="Proteomes" id="UP000667802">
    <property type="component" value="Unassembled WGS sequence"/>
</dbReference>
<dbReference type="PANTHER" id="PTHR45436:SF5">
    <property type="entry name" value="SENSOR HISTIDINE KINASE TRCS"/>
    <property type="match status" value="1"/>
</dbReference>
<dbReference type="Gene3D" id="3.30.565.10">
    <property type="entry name" value="Histidine kinase-like ATPase, C-terminal domain"/>
    <property type="match status" value="1"/>
</dbReference>
<dbReference type="PROSITE" id="PS50109">
    <property type="entry name" value="HIS_KIN"/>
    <property type="match status" value="1"/>
</dbReference>
<dbReference type="GO" id="GO:0005524">
    <property type="term" value="F:ATP binding"/>
    <property type="evidence" value="ECO:0007669"/>
    <property type="project" value="UniProtKB-KW"/>
</dbReference>
<gene>
    <name evidence="14" type="ORF">G7B40_012235</name>
</gene>
<comment type="subcellular location">
    <subcellularLocation>
        <location evidence="2">Membrane</location>
    </subcellularLocation>
</comment>
<keyword evidence="14" id="KW-0547">Nucleotide-binding</keyword>
<dbReference type="SMART" id="SM00387">
    <property type="entry name" value="HATPase_c"/>
    <property type="match status" value="1"/>
</dbReference>
<dbReference type="InterPro" id="IPR003661">
    <property type="entry name" value="HisK_dim/P_dom"/>
</dbReference>
<dbReference type="InterPro" id="IPR036890">
    <property type="entry name" value="HATPase_C_sf"/>
</dbReference>
<evidence type="ECO:0000256" key="6">
    <source>
        <dbReference type="ARBA" id="ARBA00022692"/>
    </source>
</evidence>
<dbReference type="CDD" id="cd00075">
    <property type="entry name" value="HATPase"/>
    <property type="match status" value="1"/>
</dbReference>
<keyword evidence="6 11" id="KW-0812">Transmembrane</keyword>
<evidence type="ECO:0000256" key="9">
    <source>
        <dbReference type="ARBA" id="ARBA00023012"/>
    </source>
</evidence>
<evidence type="ECO:0000256" key="4">
    <source>
        <dbReference type="ARBA" id="ARBA00022553"/>
    </source>
</evidence>
<keyword evidence="5" id="KW-0808">Transferase</keyword>
<dbReference type="SMART" id="SM00304">
    <property type="entry name" value="HAMP"/>
    <property type="match status" value="1"/>
</dbReference>
<dbReference type="SUPFAM" id="SSF47384">
    <property type="entry name" value="Homodimeric domain of signal transducing histidine kinase"/>
    <property type="match status" value="1"/>
</dbReference>
<dbReference type="InterPro" id="IPR050428">
    <property type="entry name" value="TCS_sensor_his_kinase"/>
</dbReference>
<evidence type="ECO:0000256" key="2">
    <source>
        <dbReference type="ARBA" id="ARBA00004370"/>
    </source>
</evidence>
<keyword evidence="9" id="KW-0902">Two-component regulatory system</keyword>
<keyword evidence="10 11" id="KW-0472">Membrane</keyword>
<dbReference type="Gene3D" id="1.10.287.130">
    <property type="match status" value="1"/>
</dbReference>
<dbReference type="InterPro" id="IPR005467">
    <property type="entry name" value="His_kinase_dom"/>
</dbReference>
<evidence type="ECO:0000313" key="15">
    <source>
        <dbReference type="Proteomes" id="UP000667802"/>
    </source>
</evidence>
<dbReference type="InterPro" id="IPR004358">
    <property type="entry name" value="Sig_transdc_His_kin-like_C"/>
</dbReference>
<dbReference type="FunFam" id="1.10.287.130:FF:000001">
    <property type="entry name" value="Two-component sensor histidine kinase"/>
    <property type="match status" value="1"/>
</dbReference>
<dbReference type="PANTHER" id="PTHR45436">
    <property type="entry name" value="SENSOR HISTIDINE KINASE YKOH"/>
    <property type="match status" value="1"/>
</dbReference>
<dbReference type="SMART" id="SM00388">
    <property type="entry name" value="HisKA"/>
    <property type="match status" value="1"/>
</dbReference>
<evidence type="ECO:0000256" key="7">
    <source>
        <dbReference type="ARBA" id="ARBA00022777"/>
    </source>
</evidence>
<keyword evidence="14" id="KW-0067">ATP-binding</keyword>
<keyword evidence="4" id="KW-0597">Phosphoprotein</keyword>
<evidence type="ECO:0000259" key="12">
    <source>
        <dbReference type="PROSITE" id="PS50109"/>
    </source>
</evidence>
<dbReference type="CDD" id="cd00082">
    <property type="entry name" value="HisKA"/>
    <property type="match status" value="1"/>
</dbReference>
<evidence type="ECO:0000256" key="8">
    <source>
        <dbReference type="ARBA" id="ARBA00022989"/>
    </source>
</evidence>
<dbReference type="Pfam" id="PF00672">
    <property type="entry name" value="HAMP"/>
    <property type="match status" value="1"/>
</dbReference>
<dbReference type="RefSeq" id="WP_310833791.1">
    <property type="nucleotide sequence ID" value="NZ_CAWQFN010000427.1"/>
</dbReference>
<dbReference type="Pfam" id="PF00512">
    <property type="entry name" value="HisKA"/>
    <property type="match status" value="1"/>
</dbReference>
<dbReference type="EMBL" id="JAALHA020000004">
    <property type="protein sequence ID" value="MDR9895329.1"/>
    <property type="molecule type" value="Genomic_DNA"/>
</dbReference>
<proteinExistence type="predicted"/>
<evidence type="ECO:0000256" key="3">
    <source>
        <dbReference type="ARBA" id="ARBA00012438"/>
    </source>
</evidence>
<dbReference type="Pfam" id="PF02518">
    <property type="entry name" value="HATPase_c"/>
    <property type="match status" value="1"/>
</dbReference>
<dbReference type="SUPFAM" id="SSF158472">
    <property type="entry name" value="HAMP domain-like"/>
    <property type="match status" value="1"/>
</dbReference>
<feature type="domain" description="Histidine kinase" evidence="12">
    <location>
        <begin position="265"/>
        <end position="473"/>
    </location>
</feature>
<protein>
    <recommendedName>
        <fullName evidence="3">histidine kinase</fullName>
        <ecNumber evidence="3">2.7.13.3</ecNumber>
    </recommendedName>
</protein>
<dbReference type="GO" id="GO:0005886">
    <property type="term" value="C:plasma membrane"/>
    <property type="evidence" value="ECO:0007669"/>
    <property type="project" value="TreeGrafter"/>
</dbReference>
<dbReference type="CDD" id="cd06225">
    <property type="entry name" value="HAMP"/>
    <property type="match status" value="1"/>
</dbReference>
<dbReference type="PRINTS" id="PR00344">
    <property type="entry name" value="BCTRLSENSOR"/>
</dbReference>
<evidence type="ECO:0000256" key="11">
    <source>
        <dbReference type="SAM" id="Phobius"/>
    </source>
</evidence>
<evidence type="ECO:0000256" key="1">
    <source>
        <dbReference type="ARBA" id="ARBA00000085"/>
    </source>
</evidence>
<evidence type="ECO:0000256" key="5">
    <source>
        <dbReference type="ARBA" id="ARBA00022679"/>
    </source>
</evidence>
<dbReference type="InterPro" id="IPR003594">
    <property type="entry name" value="HATPase_dom"/>
</dbReference>
<keyword evidence="15" id="KW-1185">Reference proteome</keyword>
<comment type="caution">
    <text evidence="14">The sequence shown here is derived from an EMBL/GenBank/DDBJ whole genome shotgun (WGS) entry which is preliminary data.</text>
</comment>
<organism evidence="14 15">
    <name type="scientific">Aetokthonos hydrillicola Thurmond2011</name>
    <dbReference type="NCBI Taxonomy" id="2712845"/>
    <lineage>
        <taxon>Bacteria</taxon>
        <taxon>Bacillati</taxon>
        <taxon>Cyanobacteriota</taxon>
        <taxon>Cyanophyceae</taxon>
        <taxon>Nostocales</taxon>
        <taxon>Hapalosiphonaceae</taxon>
        <taxon>Aetokthonos</taxon>
    </lineage>
</organism>
<dbReference type="InterPro" id="IPR003660">
    <property type="entry name" value="HAMP_dom"/>
</dbReference>
<keyword evidence="7" id="KW-0418">Kinase</keyword>
<dbReference type="AlphaFoldDB" id="A0AAP5I7S5"/>